<reference evidence="9" key="2">
    <citation type="submission" date="2015-06" db="EMBL/GenBank/DDBJ databases">
        <title>Genome Sequence of Bacillus endophyticus and Analysis of its Companion Mechanism in the Ketogulonigenium vulgare-Bacillus strain Consortium.</title>
        <authorList>
            <person name="Jia N."/>
            <person name="Du J."/>
            <person name="Ding M.-Z."/>
            <person name="Gao F."/>
            <person name="Yuan Y.-J."/>
        </authorList>
    </citation>
    <scope>NUCLEOTIDE SEQUENCE [LARGE SCALE GENOMIC DNA]</scope>
    <source>
        <strain evidence="9">Hbe603</strain>
    </source>
</reference>
<dbReference type="InterPro" id="IPR000209">
    <property type="entry name" value="Peptidase_S8/S53_dom"/>
</dbReference>
<dbReference type="PANTHER" id="PTHR43806">
    <property type="entry name" value="PEPTIDASE S8"/>
    <property type="match status" value="1"/>
</dbReference>
<evidence type="ECO:0000256" key="5">
    <source>
        <dbReference type="PROSITE-ProRule" id="PRU01240"/>
    </source>
</evidence>
<organism evidence="8 9">
    <name type="scientific">Priestia filamentosa</name>
    <dbReference type="NCBI Taxonomy" id="1402861"/>
    <lineage>
        <taxon>Bacteria</taxon>
        <taxon>Bacillati</taxon>
        <taxon>Bacillota</taxon>
        <taxon>Bacilli</taxon>
        <taxon>Bacillales</taxon>
        <taxon>Bacillaceae</taxon>
        <taxon>Priestia</taxon>
    </lineage>
</organism>
<dbReference type="PROSITE" id="PS51892">
    <property type="entry name" value="SUBTILASE"/>
    <property type="match status" value="1"/>
</dbReference>
<evidence type="ECO:0000259" key="7">
    <source>
        <dbReference type="Pfam" id="PF00082"/>
    </source>
</evidence>
<dbReference type="PATRIC" id="fig|135735.6.peg.380"/>
<sequence length="402" mass="44125">MLKDEAEFNEKLREIQRIAPDAEINKIKELYLIETNNLSPAEFSKLNDPSNEDNLVGQLPGIYVETINADTDERNLILSDHYEKFNWGYKRITGNLSEVDQPRNMADVKVAVIDSGIDENHPLLKNHLLKGKTFVEGDSSLADDFGHGTSVSGVITTLAPNVSIVPYKVIGKKDGESMWALQAIVEAVKDDVDVINLSLGTYKSSSKEDEQLIIKAYERAIHFAKKNKVTVVASSGNEGYNLDNLAKEEGKLHLPGGLPNLITVGSTLRNQSIAPYSNFGQEIDVTAPTGYFGENYETRGEINVTEMMLTTFPTSKDNTFIDQAVGLPKGYTLSFGTSLAAPQVSATAALLIGSSLDEGKKINPNRIEKTIYNNAKDLGDKGRDSYFGYGELDIYSTLSDVK</sequence>
<feature type="active site" description="Charge relay system" evidence="5">
    <location>
        <position position="114"/>
    </location>
</feature>
<evidence type="ECO:0000313" key="9">
    <source>
        <dbReference type="Proteomes" id="UP000036202"/>
    </source>
</evidence>
<protein>
    <recommendedName>
        <fullName evidence="7">Peptidase S8/S53 domain-containing protein</fullName>
    </recommendedName>
</protein>
<dbReference type="GO" id="GO:0004252">
    <property type="term" value="F:serine-type endopeptidase activity"/>
    <property type="evidence" value="ECO:0007669"/>
    <property type="project" value="UniProtKB-UniRule"/>
</dbReference>
<dbReference type="Proteomes" id="UP000036202">
    <property type="component" value="Chromosome"/>
</dbReference>
<comment type="similarity">
    <text evidence="1 5 6">Belongs to the peptidase S8 family.</text>
</comment>
<keyword evidence="2 5" id="KW-0645">Protease</keyword>
<dbReference type="PROSITE" id="PS00136">
    <property type="entry name" value="SUBTILASE_ASP"/>
    <property type="match status" value="1"/>
</dbReference>
<dbReference type="SUPFAM" id="SSF52743">
    <property type="entry name" value="Subtilisin-like"/>
    <property type="match status" value="1"/>
</dbReference>
<feature type="active site" description="Charge relay system" evidence="5">
    <location>
        <position position="147"/>
    </location>
</feature>
<dbReference type="InterPro" id="IPR023827">
    <property type="entry name" value="Peptidase_S8_Asp-AS"/>
</dbReference>
<dbReference type="PROSITE" id="PS00138">
    <property type="entry name" value="SUBTILASE_SER"/>
    <property type="match status" value="1"/>
</dbReference>
<dbReference type="Gene3D" id="3.40.50.200">
    <property type="entry name" value="Peptidase S8/S53 domain"/>
    <property type="match status" value="1"/>
</dbReference>
<name>A0A0H4KPT3_9BACI</name>
<keyword evidence="4 5" id="KW-0720">Serine protease</keyword>
<dbReference type="AlphaFoldDB" id="A0A0H4KPT3"/>
<feature type="domain" description="Peptidase S8/S53" evidence="7">
    <location>
        <begin position="107"/>
        <end position="390"/>
    </location>
</feature>
<dbReference type="InterPro" id="IPR023828">
    <property type="entry name" value="Peptidase_S8_Ser-AS"/>
</dbReference>
<reference evidence="8 9" key="1">
    <citation type="journal article" date="2015" name="PLoS ONE">
        <title>Genome Sequence of Bacillus endophyticus and Analysis of Its Companion Mechanism in the Ketogulonigenium vulgare-Bacillus Strain Consortium.</title>
        <authorList>
            <person name="Jia N."/>
            <person name="Du J."/>
            <person name="Ding M.Z."/>
            <person name="Gao F."/>
            <person name="Yuan Y.J."/>
        </authorList>
    </citation>
    <scope>NUCLEOTIDE SEQUENCE [LARGE SCALE GENOMIC DNA]</scope>
    <source>
        <strain evidence="8 9">Hbe603</strain>
    </source>
</reference>
<dbReference type="InterPro" id="IPR015500">
    <property type="entry name" value="Peptidase_S8_subtilisin-rel"/>
</dbReference>
<evidence type="ECO:0000256" key="4">
    <source>
        <dbReference type="ARBA" id="ARBA00022825"/>
    </source>
</evidence>
<dbReference type="InterPro" id="IPR036852">
    <property type="entry name" value="Peptidase_S8/S53_dom_sf"/>
</dbReference>
<keyword evidence="3 5" id="KW-0378">Hydrolase</keyword>
<feature type="active site" description="Charge relay system" evidence="5">
    <location>
        <position position="338"/>
    </location>
</feature>
<accession>A0A0H4KPT3</accession>
<dbReference type="KEGG" id="beo:BEH_02120"/>
<gene>
    <name evidence="8" type="ORF">BEH_02120</name>
</gene>
<proteinExistence type="inferred from homology"/>
<evidence type="ECO:0000256" key="2">
    <source>
        <dbReference type="ARBA" id="ARBA00022670"/>
    </source>
</evidence>
<dbReference type="Pfam" id="PF00082">
    <property type="entry name" value="Peptidase_S8"/>
    <property type="match status" value="1"/>
</dbReference>
<evidence type="ECO:0000256" key="3">
    <source>
        <dbReference type="ARBA" id="ARBA00022801"/>
    </source>
</evidence>
<evidence type="ECO:0000313" key="8">
    <source>
        <dbReference type="EMBL" id="AKO94926.1"/>
    </source>
</evidence>
<dbReference type="InterPro" id="IPR050131">
    <property type="entry name" value="Peptidase_S8_subtilisin-like"/>
</dbReference>
<dbReference type="EMBL" id="CP011974">
    <property type="protein sequence ID" value="AKO94926.1"/>
    <property type="molecule type" value="Genomic_DNA"/>
</dbReference>
<keyword evidence="9" id="KW-1185">Reference proteome</keyword>
<evidence type="ECO:0000256" key="1">
    <source>
        <dbReference type="ARBA" id="ARBA00011073"/>
    </source>
</evidence>
<dbReference type="PANTHER" id="PTHR43806:SF11">
    <property type="entry name" value="CEREVISIN-RELATED"/>
    <property type="match status" value="1"/>
</dbReference>
<evidence type="ECO:0000256" key="6">
    <source>
        <dbReference type="RuleBase" id="RU003355"/>
    </source>
</evidence>
<dbReference type="GO" id="GO:0006508">
    <property type="term" value="P:proteolysis"/>
    <property type="evidence" value="ECO:0007669"/>
    <property type="project" value="UniProtKB-KW"/>
</dbReference>
<dbReference type="PRINTS" id="PR00723">
    <property type="entry name" value="SUBTILISIN"/>
</dbReference>